<comment type="caution">
    <text evidence="2">The sequence shown here is derived from an EMBL/GenBank/DDBJ whole genome shotgun (WGS) entry which is preliminary data.</text>
</comment>
<dbReference type="AlphaFoldDB" id="A0AAD6SYT4"/>
<reference evidence="2" key="1">
    <citation type="submission" date="2023-03" db="EMBL/GenBank/DDBJ databases">
        <title>Massive genome expansion in bonnet fungi (Mycena s.s.) driven by repeated elements and novel gene families across ecological guilds.</title>
        <authorList>
            <consortium name="Lawrence Berkeley National Laboratory"/>
            <person name="Harder C.B."/>
            <person name="Miyauchi S."/>
            <person name="Viragh M."/>
            <person name="Kuo A."/>
            <person name="Thoen E."/>
            <person name="Andreopoulos B."/>
            <person name="Lu D."/>
            <person name="Skrede I."/>
            <person name="Drula E."/>
            <person name="Henrissat B."/>
            <person name="Morin E."/>
            <person name="Kohler A."/>
            <person name="Barry K."/>
            <person name="LaButti K."/>
            <person name="Morin E."/>
            <person name="Salamov A."/>
            <person name="Lipzen A."/>
            <person name="Mereny Z."/>
            <person name="Hegedus B."/>
            <person name="Baldrian P."/>
            <person name="Stursova M."/>
            <person name="Weitz H."/>
            <person name="Taylor A."/>
            <person name="Grigoriev I.V."/>
            <person name="Nagy L.G."/>
            <person name="Martin F."/>
            <person name="Kauserud H."/>
        </authorList>
    </citation>
    <scope>NUCLEOTIDE SEQUENCE</scope>
    <source>
        <strain evidence="2">CBHHK200</strain>
    </source>
</reference>
<evidence type="ECO:0000313" key="2">
    <source>
        <dbReference type="EMBL" id="KAJ7036556.1"/>
    </source>
</evidence>
<proteinExistence type="predicted"/>
<accession>A0AAD6SYT4</accession>
<protein>
    <recommendedName>
        <fullName evidence="4">F-box domain-containing protein</fullName>
    </recommendedName>
</protein>
<dbReference type="EMBL" id="JARJCM010000042">
    <property type="protein sequence ID" value="KAJ7036556.1"/>
    <property type="molecule type" value="Genomic_DNA"/>
</dbReference>
<evidence type="ECO:0008006" key="4">
    <source>
        <dbReference type="Google" id="ProtNLM"/>
    </source>
</evidence>
<sequence>MWLPPEIWIHIFLLAASAAYTPQLYEIDYIPFHNPPREQERVMLNLADQAMLALSLVSREWHRWTMQFLFQTVRLSWYGSRRLHEGLQRSVNGAHCGQWTKRLELSVIEHEDSSYLVKPADILLCCPNIEVLVKYEDDLLPHSAEGVDLARLRRFDWYYARYRDGDHQFATEDDDPSRGQDFLREVVRNAPNLQYLSLVKRFRGNPRLGPPPSSLLLPALVTLHVQLISLDVWTEIETWSFPRLKVLRVDAAFISLTGSSDRMWPTVEVVELLQDQGSIPSPSKIPCILATCPNAIELNYYIEYVQPPRVDDMVAALVQVVRLHFATNYDLRLPIEDPEEDELWNHISAHFDMLTGPMFPALNRVVLCGPWNFVVENERYGLFKKTLVGRSCRLDLE</sequence>
<organism evidence="2 3">
    <name type="scientific">Mycena alexandri</name>
    <dbReference type="NCBI Taxonomy" id="1745969"/>
    <lineage>
        <taxon>Eukaryota</taxon>
        <taxon>Fungi</taxon>
        <taxon>Dikarya</taxon>
        <taxon>Basidiomycota</taxon>
        <taxon>Agaricomycotina</taxon>
        <taxon>Agaricomycetes</taxon>
        <taxon>Agaricomycetidae</taxon>
        <taxon>Agaricales</taxon>
        <taxon>Marasmiineae</taxon>
        <taxon>Mycenaceae</taxon>
        <taxon>Mycena</taxon>
    </lineage>
</organism>
<feature type="signal peptide" evidence="1">
    <location>
        <begin position="1"/>
        <end position="18"/>
    </location>
</feature>
<keyword evidence="1" id="KW-0732">Signal</keyword>
<keyword evidence="3" id="KW-1185">Reference proteome</keyword>
<feature type="chain" id="PRO_5042220773" description="F-box domain-containing protein" evidence="1">
    <location>
        <begin position="19"/>
        <end position="397"/>
    </location>
</feature>
<name>A0AAD6SYT4_9AGAR</name>
<gene>
    <name evidence="2" type="ORF">C8F04DRAFT_1094870</name>
</gene>
<evidence type="ECO:0000256" key="1">
    <source>
        <dbReference type="SAM" id="SignalP"/>
    </source>
</evidence>
<dbReference type="Proteomes" id="UP001218188">
    <property type="component" value="Unassembled WGS sequence"/>
</dbReference>
<evidence type="ECO:0000313" key="3">
    <source>
        <dbReference type="Proteomes" id="UP001218188"/>
    </source>
</evidence>